<feature type="transmembrane region" description="Helical" evidence="9">
    <location>
        <begin position="159"/>
        <end position="178"/>
    </location>
</feature>
<evidence type="ECO:0000256" key="6">
    <source>
        <dbReference type="ARBA" id="ARBA00023136"/>
    </source>
</evidence>
<keyword evidence="3 8" id="KW-0812">Transmembrane</keyword>
<gene>
    <name evidence="10" type="ORF">NHX12_010761</name>
</gene>
<organism evidence="10 11">
    <name type="scientific">Muraenolepis orangiensis</name>
    <name type="common">Patagonian moray cod</name>
    <dbReference type="NCBI Taxonomy" id="630683"/>
    <lineage>
        <taxon>Eukaryota</taxon>
        <taxon>Metazoa</taxon>
        <taxon>Chordata</taxon>
        <taxon>Craniata</taxon>
        <taxon>Vertebrata</taxon>
        <taxon>Euteleostomi</taxon>
        <taxon>Actinopterygii</taxon>
        <taxon>Neopterygii</taxon>
        <taxon>Teleostei</taxon>
        <taxon>Neoteleostei</taxon>
        <taxon>Acanthomorphata</taxon>
        <taxon>Zeiogadaria</taxon>
        <taxon>Gadariae</taxon>
        <taxon>Gadiformes</taxon>
        <taxon>Muraenolepidoidei</taxon>
        <taxon>Muraenolepididae</taxon>
        <taxon>Muraenolepis</taxon>
    </lineage>
</organism>
<evidence type="ECO:0000256" key="5">
    <source>
        <dbReference type="ARBA" id="ARBA00022989"/>
    </source>
</evidence>
<dbReference type="EMBL" id="JANIIK010000115">
    <property type="protein sequence ID" value="KAJ3589920.1"/>
    <property type="molecule type" value="Genomic_DNA"/>
</dbReference>
<comment type="subcellular location">
    <subcellularLocation>
        <location evidence="1 8">Membrane</location>
        <topology evidence="1 8">Multi-pass membrane protein</topology>
    </subcellularLocation>
</comment>
<keyword evidence="4" id="KW-0677">Repeat</keyword>
<dbReference type="Proteomes" id="UP001148018">
    <property type="component" value="Unassembled WGS sequence"/>
</dbReference>
<evidence type="ECO:0000313" key="11">
    <source>
        <dbReference type="Proteomes" id="UP001148018"/>
    </source>
</evidence>
<keyword evidence="5 8" id="KW-1133">Transmembrane helix</keyword>
<keyword evidence="2" id="KW-0813">Transport</keyword>
<feature type="transmembrane region" description="Helical" evidence="9">
    <location>
        <begin position="190"/>
        <end position="210"/>
    </location>
</feature>
<keyword evidence="11" id="KW-1185">Reference proteome</keyword>
<evidence type="ECO:0000256" key="4">
    <source>
        <dbReference type="ARBA" id="ARBA00022737"/>
    </source>
</evidence>
<evidence type="ECO:0000256" key="3">
    <source>
        <dbReference type="ARBA" id="ARBA00022692"/>
    </source>
</evidence>
<feature type="transmembrane region" description="Helical" evidence="9">
    <location>
        <begin position="136"/>
        <end position="153"/>
    </location>
</feature>
<name>A0A9Q0DJR1_9TELE</name>
<evidence type="ECO:0000256" key="2">
    <source>
        <dbReference type="ARBA" id="ARBA00022448"/>
    </source>
</evidence>
<dbReference type="AlphaFoldDB" id="A0A9Q0DJR1"/>
<dbReference type="Pfam" id="PF04193">
    <property type="entry name" value="PQ-loop"/>
    <property type="match status" value="1"/>
</dbReference>
<evidence type="ECO:0000256" key="8">
    <source>
        <dbReference type="PIRNR" id="PIRNR023381"/>
    </source>
</evidence>
<evidence type="ECO:0000256" key="7">
    <source>
        <dbReference type="ARBA" id="ARBA00038475"/>
    </source>
</evidence>
<dbReference type="InterPro" id="IPR016817">
    <property type="entry name" value="MannP-dilichol_defect-1"/>
</dbReference>
<evidence type="ECO:0000256" key="1">
    <source>
        <dbReference type="ARBA" id="ARBA00004141"/>
    </source>
</evidence>
<dbReference type="GO" id="GO:0016020">
    <property type="term" value="C:membrane"/>
    <property type="evidence" value="ECO:0007669"/>
    <property type="project" value="UniProtKB-SubCell"/>
</dbReference>
<comment type="similarity">
    <text evidence="7">Belongs to the MPDU1 (TC 2.A.43.3) family.</text>
</comment>
<dbReference type="PIRSF" id="PIRSF023381">
    <property type="entry name" value="MannP-dilichol_defect-1p"/>
    <property type="match status" value="1"/>
</dbReference>
<dbReference type="OrthoDB" id="271506at2759"/>
<dbReference type="PANTHER" id="PTHR12226">
    <property type="entry name" value="MANNOSE-P-DOLICHOL UTILIZATION DEFECT 1 LEC35 -RELATED"/>
    <property type="match status" value="1"/>
</dbReference>
<reference evidence="10" key="1">
    <citation type="submission" date="2022-07" db="EMBL/GenBank/DDBJ databases">
        <title>Chromosome-level genome of Muraenolepis orangiensis.</title>
        <authorList>
            <person name="Kim J."/>
        </authorList>
    </citation>
    <scope>NUCLEOTIDE SEQUENCE</scope>
    <source>
        <strain evidence="10">KU_S4_2022</strain>
        <tissue evidence="10">Muscle</tissue>
    </source>
</reference>
<dbReference type="GO" id="GO:0009312">
    <property type="term" value="P:oligosaccharide biosynthetic process"/>
    <property type="evidence" value="ECO:0007669"/>
    <property type="project" value="TreeGrafter"/>
</dbReference>
<sequence length="252" mass="27274">MATSEDSAVDATSSVKDFILLYLMPEKCYEHFFTNFNVLHVPCLKIVLSKTVGLWILLGTVLAQLPQLLRMRRRGSAEGLSLGSAVLHLFSTSGPLVYCLVRDFPLSAWSEKLFTVIQAAWMCSLILHYRGRTTQGLLLLPVYGAVVVLLGRYGRTPLASALLSSSILPLIASKAVQAGTNFSRGQTGELSGVSVMLAWAGSLALIFVSLQEEATLLANLAHVLSACLSTVLLTQILWYGGRIGTESRAKSE</sequence>
<evidence type="ECO:0000256" key="9">
    <source>
        <dbReference type="SAM" id="Phobius"/>
    </source>
</evidence>
<feature type="transmembrane region" description="Helical" evidence="9">
    <location>
        <begin position="81"/>
        <end position="101"/>
    </location>
</feature>
<dbReference type="InterPro" id="IPR006603">
    <property type="entry name" value="PQ-loop_rpt"/>
</dbReference>
<keyword evidence="6 8" id="KW-0472">Membrane</keyword>
<dbReference type="Gene3D" id="1.20.1280.290">
    <property type="match status" value="1"/>
</dbReference>
<proteinExistence type="inferred from homology"/>
<dbReference type="PANTHER" id="PTHR12226:SF2">
    <property type="entry name" value="MANNOSE-P-DOLICHOL UTILIZATION DEFECT 1 PROTEIN"/>
    <property type="match status" value="1"/>
</dbReference>
<accession>A0A9Q0DJR1</accession>
<evidence type="ECO:0000313" key="10">
    <source>
        <dbReference type="EMBL" id="KAJ3589920.1"/>
    </source>
</evidence>
<feature type="transmembrane region" description="Helical" evidence="9">
    <location>
        <begin position="216"/>
        <end position="240"/>
    </location>
</feature>
<comment type="caution">
    <text evidence="10">The sequence shown here is derived from an EMBL/GenBank/DDBJ whole genome shotgun (WGS) entry which is preliminary data.</text>
</comment>
<protein>
    <recommendedName>
        <fullName evidence="8">Solute carrier family 66 member 3</fullName>
    </recommendedName>
</protein>